<sequence length="493" mass="52392">MRADDAASGCNTDQADPVHLGQCVPMRRHLCIEQVACPADMAIAPCGSDAGAPCLARYTCAMPSTHTVPDASAPGPQPAAGAPPAIHAATDADLLAHARDRERVQAWLDARACGARAVGPSTLSQYRVEAERVCWYARTVGKPIARWQCEDARAYLHFLQAPPAWAISTRGLTRDEAGWTPLRGPLSVRSLRQCSVIAANLCGWLQRNGHLRTNPFLDDDGIVIALPGAVPAALPPAPSPPDPAATLCAHDMALLVDAVRTRVALGREARLRQARDSFLAELLAHAGLRVAELVSARMGDVALHVVPETRRTADPALPPSVWLLGVGTGRAQRWLPCDALMATLRAYRTAFGLSPLPLPSEATPLLLSVRKRSPRRADGTIIDSPALRRDFGERKGIGSRSQLLQIIKTMLAEAAEHARALGHADAAERLAHASLRGLRGAHLRERLASGEAASDIAHALGLATLPSAAVRAREADLASSILEAARRLATPLT</sequence>
<dbReference type="SUPFAM" id="SSF56349">
    <property type="entry name" value="DNA breaking-rejoining enzymes"/>
    <property type="match status" value="1"/>
</dbReference>
<organism evidence="2">
    <name type="scientific">blood disease bacterium R229</name>
    <dbReference type="NCBI Taxonomy" id="741978"/>
    <lineage>
        <taxon>Bacteria</taxon>
        <taxon>Pseudomonadati</taxon>
        <taxon>Pseudomonadota</taxon>
        <taxon>Betaproteobacteria</taxon>
        <taxon>Burkholderiales</taxon>
        <taxon>Burkholderiaceae</taxon>
        <taxon>Ralstonia</taxon>
        <taxon>Ralstonia solanacearum species complex</taxon>
    </lineage>
</organism>
<protein>
    <submittedName>
        <fullName evidence="2">Putative integrase / recombinase protein</fullName>
    </submittedName>
</protein>
<proteinExistence type="predicted"/>
<dbReference type="GO" id="GO:0003677">
    <property type="term" value="F:DNA binding"/>
    <property type="evidence" value="ECO:0007669"/>
    <property type="project" value="InterPro"/>
</dbReference>
<dbReference type="GO" id="GO:0006310">
    <property type="term" value="P:DNA recombination"/>
    <property type="evidence" value="ECO:0007669"/>
    <property type="project" value="UniProtKB-KW"/>
</dbReference>
<dbReference type="EMBL" id="FR854083">
    <property type="protein sequence ID" value="CCA83668.1"/>
    <property type="molecule type" value="Genomic_DNA"/>
</dbReference>
<evidence type="ECO:0000256" key="1">
    <source>
        <dbReference type="ARBA" id="ARBA00023172"/>
    </source>
</evidence>
<dbReference type="GO" id="GO:0015074">
    <property type="term" value="P:DNA integration"/>
    <property type="evidence" value="ECO:0007669"/>
    <property type="project" value="InterPro"/>
</dbReference>
<keyword evidence="1" id="KW-0233">DNA recombination</keyword>
<dbReference type="Gene3D" id="1.10.443.10">
    <property type="entry name" value="Intergrase catalytic core"/>
    <property type="match status" value="1"/>
</dbReference>
<evidence type="ECO:0000313" key="2">
    <source>
        <dbReference type="EMBL" id="CCA83668.1"/>
    </source>
</evidence>
<dbReference type="AlphaFoldDB" id="G2ZXA2"/>
<reference evidence="2" key="2">
    <citation type="submission" date="2011-04" db="EMBL/GenBank/DDBJ databases">
        <authorList>
            <person name="Genoscope - CEA"/>
        </authorList>
    </citation>
    <scope>NUCLEOTIDE SEQUENCE</scope>
    <source>
        <strain evidence="2">R229</strain>
    </source>
</reference>
<reference evidence="2" key="1">
    <citation type="journal article" date="2011" name="PLoS ONE">
        <title>Ralstonia syzygii, the Blood Disease Bacterium and some Asian R. solanacearum strains form a single genomic species despite divergent lifestyles.</title>
        <authorList>
            <person name="Remenant B."/>
            <person name="de Cambiaire J.C."/>
            <person name="Cellier G."/>
            <person name="Jacobs J.M."/>
            <person name="Mangenot S."/>
            <person name="Barbe V."/>
            <person name="Lajus A."/>
            <person name="Vallenet D."/>
            <person name="Medigue C."/>
            <person name="Fegan M."/>
            <person name="Allen C."/>
            <person name="Prior P."/>
        </authorList>
    </citation>
    <scope>NUCLEOTIDE SEQUENCE</scope>
    <source>
        <strain evidence="2">R229</strain>
    </source>
</reference>
<dbReference type="InterPro" id="IPR011010">
    <property type="entry name" value="DNA_brk_join_enz"/>
</dbReference>
<accession>G2ZXA2</accession>
<dbReference type="InterPro" id="IPR013762">
    <property type="entry name" value="Integrase-like_cat_sf"/>
</dbReference>
<gene>
    <name evidence="2" type="ORF">BDB_mp70122</name>
</gene>
<name>G2ZXA2_9RALS</name>